<dbReference type="STRING" id="27342.A0A0H2SEQ3"/>
<evidence type="ECO:0000313" key="2">
    <source>
        <dbReference type="Proteomes" id="UP000053477"/>
    </source>
</evidence>
<name>A0A0H2SEQ3_9AGAM</name>
<sequence>MFHELARIVLLSPIQVETDDQSKDLRPLQAFAIFRFEREDKRNMIYCYELQVRKSELRTLCPAFC</sequence>
<evidence type="ECO:0000313" key="1">
    <source>
        <dbReference type="EMBL" id="KLO20208.1"/>
    </source>
</evidence>
<proteinExistence type="predicted"/>
<protein>
    <submittedName>
        <fullName evidence="1">Uncharacterized protein</fullName>
    </submittedName>
</protein>
<dbReference type="InParanoid" id="A0A0H2SEQ3"/>
<organism evidence="1 2">
    <name type="scientific">Schizopora paradoxa</name>
    <dbReference type="NCBI Taxonomy" id="27342"/>
    <lineage>
        <taxon>Eukaryota</taxon>
        <taxon>Fungi</taxon>
        <taxon>Dikarya</taxon>
        <taxon>Basidiomycota</taxon>
        <taxon>Agaricomycotina</taxon>
        <taxon>Agaricomycetes</taxon>
        <taxon>Hymenochaetales</taxon>
        <taxon>Schizoporaceae</taxon>
        <taxon>Schizopora</taxon>
    </lineage>
</organism>
<dbReference type="OrthoDB" id="424551at2759"/>
<dbReference type="AlphaFoldDB" id="A0A0H2SEQ3"/>
<gene>
    <name evidence="1" type="ORF">SCHPADRAFT_35017</name>
</gene>
<dbReference type="EMBL" id="KQ085883">
    <property type="protein sequence ID" value="KLO20208.1"/>
    <property type="molecule type" value="Genomic_DNA"/>
</dbReference>
<reference evidence="1 2" key="1">
    <citation type="submission" date="2015-04" db="EMBL/GenBank/DDBJ databases">
        <title>Complete genome sequence of Schizopora paradoxa KUC8140, a cosmopolitan wood degrader in East Asia.</title>
        <authorList>
            <consortium name="DOE Joint Genome Institute"/>
            <person name="Min B."/>
            <person name="Park H."/>
            <person name="Jang Y."/>
            <person name="Kim J.-J."/>
            <person name="Kim K.H."/>
            <person name="Pangilinan J."/>
            <person name="Lipzen A."/>
            <person name="Riley R."/>
            <person name="Grigoriev I.V."/>
            <person name="Spatafora J.W."/>
            <person name="Choi I.-G."/>
        </authorList>
    </citation>
    <scope>NUCLEOTIDE SEQUENCE [LARGE SCALE GENOMIC DNA]</scope>
    <source>
        <strain evidence="1 2">KUC8140</strain>
    </source>
</reference>
<dbReference type="Proteomes" id="UP000053477">
    <property type="component" value="Unassembled WGS sequence"/>
</dbReference>
<accession>A0A0H2SEQ3</accession>
<keyword evidence="2" id="KW-1185">Reference proteome</keyword>